<dbReference type="Proteomes" id="UP000245533">
    <property type="component" value="Unassembled WGS sequence"/>
</dbReference>
<accession>A0A316TXD2</accession>
<proteinExistence type="predicted"/>
<evidence type="ECO:0000313" key="2">
    <source>
        <dbReference type="EMBL" id="PWN07264.1"/>
    </source>
</evidence>
<reference evidence="2 3" key="1">
    <citation type="submission" date="2018-05" db="EMBL/GenBank/DDBJ databases">
        <title>Rhodohalobacter halophilus gen. nov., sp. nov., a moderately halophilic member of the family Balneolaceae.</title>
        <authorList>
            <person name="Liu Z.-W."/>
        </authorList>
    </citation>
    <scope>NUCLEOTIDE SEQUENCE [LARGE SCALE GENOMIC DNA]</scope>
    <source>
        <strain evidence="2 3">8A47</strain>
    </source>
</reference>
<sequence length="410" mass="46902">MRLLKFFTIFAVTALAIFALIFGLNWKSFQIFMENRDAMAEGSEWVEKTYSLQGLTEFIEENPQYVSVASIVVDSPDSTILIAENTPHVMGTASNILILLAYAMEIENGTIRAGQRIEWSDVSRYQLPDVDEAVHTNAGNIARDRGWLADGSITLQNALSLLAQYNDLALSDYLLTNLRDDIWADVRTRFELEHSDMPLPFSGLYLAIAPSIQGISAEEIIEKWQNRPETDFRRHVISLSSLFTENEDDRQEFMETLTDERLGNTFIEERNSINLFPKTTAAEMAQLLYRIITESRQGNPVSLRVKTWLNWPLEQQREIRRDFTDYGALFDNRLGVLNGIDFGTSTYTDDTTVQAVFFDNLPVAFWFHMSSNYMHQDFQQRMIFDPAMIDRMKEVALIVSTAETDTTGTL</sequence>
<evidence type="ECO:0008006" key="4">
    <source>
        <dbReference type="Google" id="ProtNLM"/>
    </source>
</evidence>
<dbReference type="OrthoDB" id="1522671at2"/>
<feature type="transmembrane region" description="Helical" evidence="1">
    <location>
        <begin position="6"/>
        <end position="26"/>
    </location>
</feature>
<name>A0A316TXD2_9BACT</name>
<keyword evidence="3" id="KW-1185">Reference proteome</keyword>
<evidence type="ECO:0000256" key="1">
    <source>
        <dbReference type="SAM" id="Phobius"/>
    </source>
</evidence>
<keyword evidence="1" id="KW-1133">Transmembrane helix</keyword>
<dbReference type="AlphaFoldDB" id="A0A316TXD2"/>
<keyword evidence="1" id="KW-0472">Membrane</keyword>
<dbReference type="SUPFAM" id="SSF56601">
    <property type="entry name" value="beta-lactamase/transpeptidase-like"/>
    <property type="match status" value="1"/>
</dbReference>
<dbReference type="EMBL" id="QGGB01000004">
    <property type="protein sequence ID" value="PWN07264.1"/>
    <property type="molecule type" value="Genomic_DNA"/>
</dbReference>
<keyword evidence="1" id="KW-0812">Transmembrane</keyword>
<protein>
    <recommendedName>
        <fullName evidence="4">Beta-lactamase family protein</fullName>
    </recommendedName>
</protein>
<organism evidence="2 3">
    <name type="scientific">Rhodohalobacter mucosus</name>
    <dbReference type="NCBI Taxonomy" id="2079485"/>
    <lineage>
        <taxon>Bacteria</taxon>
        <taxon>Pseudomonadati</taxon>
        <taxon>Balneolota</taxon>
        <taxon>Balneolia</taxon>
        <taxon>Balneolales</taxon>
        <taxon>Balneolaceae</taxon>
        <taxon>Rhodohalobacter</taxon>
    </lineage>
</organism>
<dbReference type="RefSeq" id="WP_109645959.1">
    <property type="nucleotide sequence ID" value="NZ_QGGB01000004.1"/>
</dbReference>
<dbReference type="InterPro" id="IPR012338">
    <property type="entry name" value="Beta-lactam/transpept-like"/>
</dbReference>
<evidence type="ECO:0000313" key="3">
    <source>
        <dbReference type="Proteomes" id="UP000245533"/>
    </source>
</evidence>
<dbReference type="Gene3D" id="3.40.710.10">
    <property type="entry name" value="DD-peptidase/beta-lactamase superfamily"/>
    <property type="match status" value="1"/>
</dbReference>
<comment type="caution">
    <text evidence="2">The sequence shown here is derived from an EMBL/GenBank/DDBJ whole genome shotgun (WGS) entry which is preliminary data.</text>
</comment>
<gene>
    <name evidence="2" type="ORF">DDZ15_05540</name>
</gene>